<evidence type="ECO:0000256" key="2">
    <source>
        <dbReference type="ARBA" id="ARBA00022980"/>
    </source>
</evidence>
<evidence type="ECO:0000256" key="3">
    <source>
        <dbReference type="ARBA" id="ARBA00023274"/>
    </source>
</evidence>
<accession>A0A0H4TTM7</accession>
<dbReference type="GO" id="GO:0006412">
    <property type="term" value="P:translation"/>
    <property type="evidence" value="ECO:0007669"/>
    <property type="project" value="UniProtKB-UniRule"/>
</dbReference>
<dbReference type="EMBL" id="KT007032">
    <property type="protein sequence ID" value="AKQ04209.1"/>
    <property type="molecule type" value="Genomic_DNA"/>
</dbReference>
<dbReference type="PANTHER" id="PTHR14413:SF16">
    <property type="entry name" value="LARGE RIBOSOMAL SUBUNIT PROTEIN BL17M"/>
    <property type="match status" value="1"/>
</dbReference>
<keyword evidence="2 4" id="KW-0689">Ribosomal protein</keyword>
<dbReference type="InterPro" id="IPR036373">
    <property type="entry name" value="Ribosomal_bL17_sf"/>
</dbReference>
<name>A0A0H4TTM7_9CHLR</name>
<evidence type="ECO:0000313" key="6">
    <source>
        <dbReference type="EMBL" id="AKQ04209.1"/>
    </source>
</evidence>
<dbReference type="NCBIfam" id="TIGR00059">
    <property type="entry name" value="L17"/>
    <property type="match status" value="1"/>
</dbReference>
<dbReference type="AlphaFoldDB" id="A0A0H4TTM7"/>
<organism evidence="6">
    <name type="scientific">uncultured Chloroflexi bacterium Rifle_16ft_4_minimus_450</name>
    <dbReference type="NCBI Taxonomy" id="1665075"/>
    <lineage>
        <taxon>Bacteria</taxon>
        <taxon>Bacillati</taxon>
        <taxon>Chloroflexota</taxon>
        <taxon>environmental samples</taxon>
    </lineage>
</organism>
<keyword evidence="3 4" id="KW-0687">Ribonucleoprotein</keyword>
<reference evidence="6" key="1">
    <citation type="journal article" date="2015" name="ISME J.">
        <title>Aquifer environment selects for microbial species cohorts in sediment and groundwater.</title>
        <authorList>
            <person name="Hug L.A."/>
            <person name="Thomas B.C."/>
            <person name="Brown C.T."/>
            <person name="Frischkorn K.R."/>
            <person name="Williams K.H."/>
            <person name="Tringe S.G."/>
            <person name="Banfield J.F."/>
        </authorList>
    </citation>
    <scope>NUCLEOTIDE SEQUENCE</scope>
</reference>
<proteinExistence type="inferred from homology"/>
<gene>
    <name evidence="4 6" type="primary">rplQ</name>
</gene>
<dbReference type="GO" id="GO:0022625">
    <property type="term" value="C:cytosolic large ribosomal subunit"/>
    <property type="evidence" value="ECO:0007669"/>
    <property type="project" value="TreeGrafter"/>
</dbReference>
<evidence type="ECO:0000256" key="1">
    <source>
        <dbReference type="ARBA" id="ARBA00008777"/>
    </source>
</evidence>
<evidence type="ECO:0000256" key="4">
    <source>
        <dbReference type="HAMAP-Rule" id="MF_01368"/>
    </source>
</evidence>
<dbReference type="InterPro" id="IPR000456">
    <property type="entry name" value="Ribosomal_bL17"/>
</dbReference>
<comment type="similarity">
    <text evidence="1 4 5">Belongs to the bacterial ribosomal protein bL17 family.</text>
</comment>
<evidence type="ECO:0000256" key="5">
    <source>
        <dbReference type="RuleBase" id="RU000660"/>
    </source>
</evidence>
<dbReference type="GO" id="GO:0003735">
    <property type="term" value="F:structural constituent of ribosome"/>
    <property type="evidence" value="ECO:0007669"/>
    <property type="project" value="InterPro"/>
</dbReference>
<protein>
    <recommendedName>
        <fullName evidence="4">Large ribosomal subunit protein bL17</fullName>
    </recommendedName>
</protein>
<comment type="subunit">
    <text evidence="4">Part of the 50S ribosomal subunit. Contacts protein L32.</text>
</comment>
<dbReference type="HAMAP" id="MF_01368">
    <property type="entry name" value="Ribosomal_bL17"/>
    <property type="match status" value="1"/>
</dbReference>
<dbReference type="Pfam" id="PF01196">
    <property type="entry name" value="Ribosomal_L17"/>
    <property type="match status" value="1"/>
</dbReference>
<sequence>MRHKVAGHKLGRSTGQRNALRRTLMTQFFRHERIRTTRAKADAIRGETERLITTAKRGNAAGEAKAVHARRRAAARLDDPEVVKKLFDEIAPRFVSRPGGYTRIVRLGPRAGDAAEMVLLELVEE</sequence>
<dbReference type="Gene3D" id="3.90.1030.10">
    <property type="entry name" value="Ribosomal protein L17"/>
    <property type="match status" value="1"/>
</dbReference>
<dbReference type="PANTHER" id="PTHR14413">
    <property type="entry name" value="RIBOSOMAL PROTEIN L17"/>
    <property type="match status" value="1"/>
</dbReference>
<dbReference type="SUPFAM" id="SSF64263">
    <property type="entry name" value="Prokaryotic ribosomal protein L17"/>
    <property type="match status" value="1"/>
</dbReference>